<evidence type="ECO:0000313" key="3">
    <source>
        <dbReference type="Proteomes" id="UP000219465"/>
    </source>
</evidence>
<dbReference type="RefSeq" id="WP_097107597.1">
    <property type="nucleotide sequence ID" value="NZ_OCPC01000002.1"/>
</dbReference>
<name>A0A286IB37_9HYPH</name>
<dbReference type="EMBL" id="OCPC01000002">
    <property type="protein sequence ID" value="SOE17227.1"/>
    <property type="molecule type" value="Genomic_DNA"/>
</dbReference>
<feature type="transmembrane region" description="Helical" evidence="1">
    <location>
        <begin position="54"/>
        <end position="73"/>
    </location>
</feature>
<dbReference type="Pfam" id="PF20619">
    <property type="entry name" value="DUF6804"/>
    <property type="match status" value="1"/>
</dbReference>
<keyword evidence="1" id="KW-0812">Transmembrane</keyword>
<dbReference type="Proteomes" id="UP000219465">
    <property type="component" value="Unassembled WGS sequence"/>
</dbReference>
<keyword evidence="3" id="KW-1185">Reference proteome</keyword>
<sequence>MINHSRFYLLIPSALLILAVLPMPYGFYTFLRIAVTLAAVIAAYVIYQASQSLRWEVVVMGLVAILFNPVFQVSLSRTIWLPIDLLCAALFFYVAVTRPRRPAA</sequence>
<feature type="transmembrane region" description="Helical" evidence="1">
    <location>
        <begin position="79"/>
        <end position="96"/>
    </location>
</feature>
<gene>
    <name evidence="2" type="ORF">SAMN05877838_2122</name>
</gene>
<dbReference type="AlphaFoldDB" id="A0A286IB37"/>
<dbReference type="OrthoDB" id="8086523at2"/>
<evidence type="ECO:0000313" key="2">
    <source>
        <dbReference type="EMBL" id="SOE17227.1"/>
    </source>
</evidence>
<protein>
    <recommendedName>
        <fullName evidence="4">SPW repeat-containing protein</fullName>
    </recommendedName>
</protein>
<organism evidence="2 3">
    <name type="scientific">Hoeflea halophila</name>
    <dbReference type="NCBI Taxonomy" id="714899"/>
    <lineage>
        <taxon>Bacteria</taxon>
        <taxon>Pseudomonadati</taxon>
        <taxon>Pseudomonadota</taxon>
        <taxon>Alphaproteobacteria</taxon>
        <taxon>Hyphomicrobiales</taxon>
        <taxon>Rhizobiaceae</taxon>
        <taxon>Hoeflea</taxon>
    </lineage>
</organism>
<evidence type="ECO:0008006" key="4">
    <source>
        <dbReference type="Google" id="ProtNLM"/>
    </source>
</evidence>
<dbReference type="InterPro" id="IPR046548">
    <property type="entry name" value="DUF6804"/>
</dbReference>
<evidence type="ECO:0000256" key="1">
    <source>
        <dbReference type="SAM" id="Phobius"/>
    </source>
</evidence>
<keyword evidence="1" id="KW-1133">Transmembrane helix</keyword>
<feature type="transmembrane region" description="Helical" evidence="1">
    <location>
        <begin position="7"/>
        <end position="24"/>
    </location>
</feature>
<reference evidence="3" key="1">
    <citation type="submission" date="2017-08" db="EMBL/GenBank/DDBJ databases">
        <authorList>
            <person name="Varghese N."/>
            <person name="Submissions S."/>
        </authorList>
    </citation>
    <scope>NUCLEOTIDE SEQUENCE [LARGE SCALE GENOMIC DNA]</scope>
    <source>
        <strain evidence="3">KCTC 23107</strain>
    </source>
</reference>
<accession>A0A286IB37</accession>
<keyword evidence="1" id="KW-0472">Membrane</keyword>
<proteinExistence type="predicted"/>
<feature type="transmembrane region" description="Helical" evidence="1">
    <location>
        <begin position="30"/>
        <end position="47"/>
    </location>
</feature>